<comment type="caution">
    <text evidence="2">The sequence shown here is derived from an EMBL/GenBank/DDBJ whole genome shotgun (WGS) entry which is preliminary data.</text>
</comment>
<proteinExistence type="predicted"/>
<name>A0ABS8UYR7_DATST</name>
<dbReference type="EMBL" id="JACEIK010002896">
    <property type="protein sequence ID" value="MCD9639381.1"/>
    <property type="molecule type" value="Genomic_DNA"/>
</dbReference>
<keyword evidence="3" id="KW-1185">Reference proteome</keyword>
<protein>
    <submittedName>
        <fullName evidence="2">Uncharacterized protein</fullName>
    </submittedName>
</protein>
<organism evidence="2 3">
    <name type="scientific">Datura stramonium</name>
    <name type="common">Jimsonweed</name>
    <name type="synonym">Common thornapple</name>
    <dbReference type="NCBI Taxonomy" id="4076"/>
    <lineage>
        <taxon>Eukaryota</taxon>
        <taxon>Viridiplantae</taxon>
        <taxon>Streptophyta</taxon>
        <taxon>Embryophyta</taxon>
        <taxon>Tracheophyta</taxon>
        <taxon>Spermatophyta</taxon>
        <taxon>Magnoliopsida</taxon>
        <taxon>eudicotyledons</taxon>
        <taxon>Gunneridae</taxon>
        <taxon>Pentapetalae</taxon>
        <taxon>asterids</taxon>
        <taxon>lamiids</taxon>
        <taxon>Solanales</taxon>
        <taxon>Solanaceae</taxon>
        <taxon>Solanoideae</taxon>
        <taxon>Datureae</taxon>
        <taxon>Datura</taxon>
    </lineage>
</organism>
<accession>A0ABS8UYR7</accession>
<dbReference type="Proteomes" id="UP000823775">
    <property type="component" value="Unassembled WGS sequence"/>
</dbReference>
<evidence type="ECO:0000256" key="1">
    <source>
        <dbReference type="SAM" id="MobiDB-lite"/>
    </source>
</evidence>
<reference evidence="2 3" key="1">
    <citation type="journal article" date="2021" name="BMC Genomics">
        <title>Datura genome reveals duplications of psychoactive alkaloid biosynthetic genes and high mutation rate following tissue culture.</title>
        <authorList>
            <person name="Rajewski A."/>
            <person name="Carter-House D."/>
            <person name="Stajich J."/>
            <person name="Litt A."/>
        </authorList>
    </citation>
    <scope>NUCLEOTIDE SEQUENCE [LARGE SCALE GENOMIC DNA]</scope>
    <source>
        <strain evidence="2">AR-01</strain>
    </source>
</reference>
<feature type="non-terminal residue" evidence="2">
    <location>
        <position position="1"/>
    </location>
</feature>
<sequence length="54" mass="5803">ITFSLHRTLYGGQQAVIEDSALIAPVRYGELRPSPRSRCNGKSSIAAVPRTSSS</sequence>
<gene>
    <name evidence="2" type="ORF">HAX54_023822</name>
</gene>
<feature type="region of interest" description="Disordered" evidence="1">
    <location>
        <begin position="33"/>
        <end position="54"/>
    </location>
</feature>
<evidence type="ECO:0000313" key="2">
    <source>
        <dbReference type="EMBL" id="MCD9639381.1"/>
    </source>
</evidence>
<evidence type="ECO:0000313" key="3">
    <source>
        <dbReference type="Proteomes" id="UP000823775"/>
    </source>
</evidence>